<dbReference type="EMBL" id="WKNE01000161">
    <property type="protein sequence ID" value="MRZ57741.1"/>
    <property type="molecule type" value="Genomic_DNA"/>
</dbReference>
<reference evidence="1 2" key="1">
    <citation type="journal article" date="2019" name="Nat. Med.">
        <title>A library of human gut bacterial isolates paired with longitudinal multiomics data enables mechanistic microbiome research.</title>
        <authorList>
            <person name="Poyet M."/>
            <person name="Groussin M."/>
            <person name="Gibbons S.M."/>
            <person name="Avila-Pacheco J."/>
            <person name="Jiang X."/>
            <person name="Kearney S.M."/>
            <person name="Perrotta A.R."/>
            <person name="Berdy B."/>
            <person name="Zhao S."/>
            <person name="Lieberman T.D."/>
            <person name="Swanson P.K."/>
            <person name="Smith M."/>
            <person name="Roesemann S."/>
            <person name="Alexander J.E."/>
            <person name="Rich S.A."/>
            <person name="Livny J."/>
            <person name="Vlamakis H."/>
            <person name="Clish C."/>
            <person name="Bullock K."/>
            <person name="Deik A."/>
            <person name="Scott J."/>
            <person name="Pierce K.A."/>
            <person name="Xavier R.J."/>
            <person name="Alm E.J."/>
        </authorList>
    </citation>
    <scope>NUCLEOTIDE SEQUENCE [LARGE SCALE GENOMIC DNA]</scope>
    <source>
        <strain evidence="1 2">BIOML-A2</strain>
    </source>
</reference>
<gene>
    <name evidence="1" type="ORF">GKD68_24000</name>
</gene>
<evidence type="ECO:0000313" key="1">
    <source>
        <dbReference type="EMBL" id="MRZ57741.1"/>
    </source>
</evidence>
<evidence type="ECO:0000313" key="2">
    <source>
        <dbReference type="Proteomes" id="UP000432516"/>
    </source>
</evidence>
<protein>
    <submittedName>
        <fullName evidence="1">Uncharacterized protein</fullName>
    </submittedName>
</protein>
<accession>A0A7K0I5Q9</accession>
<dbReference type="RefSeq" id="WP_154398744.1">
    <property type="nucleotide sequence ID" value="NZ_WKNE01000161.1"/>
</dbReference>
<comment type="caution">
    <text evidence="1">The sequence shown here is derived from an EMBL/GenBank/DDBJ whole genome shotgun (WGS) entry which is preliminary data.</text>
</comment>
<name>A0A7K0I5Q9_PARDI</name>
<dbReference type="AlphaFoldDB" id="A0A7K0I5Q9"/>
<sequence length="166" mass="18980">MATTKKQTQKRAPSHALFWTLLKEVPGYDPGYKEVIKEGLVHQYSGGRTQSLSEMYSKYPREYSLMIEAMKGTPEQKKTRYEDSLDKMKKRVIATICQYVDKLGYTFPTKADKVRYVIGIACRAANCSNFNAIPESRLSAIYNLYCKRNSVEIEGNPELDYPIGIN</sequence>
<organism evidence="1 2">
    <name type="scientific">Parabacteroides distasonis</name>
    <dbReference type="NCBI Taxonomy" id="823"/>
    <lineage>
        <taxon>Bacteria</taxon>
        <taxon>Pseudomonadati</taxon>
        <taxon>Bacteroidota</taxon>
        <taxon>Bacteroidia</taxon>
        <taxon>Bacteroidales</taxon>
        <taxon>Tannerellaceae</taxon>
        <taxon>Parabacteroides</taxon>
    </lineage>
</organism>
<proteinExistence type="predicted"/>
<dbReference type="Proteomes" id="UP000432516">
    <property type="component" value="Unassembled WGS sequence"/>
</dbReference>